<dbReference type="PANTHER" id="PTHR34472">
    <property type="entry name" value="SULFUR CARRIER PROTEIN THIS"/>
    <property type="match status" value="1"/>
</dbReference>
<dbReference type="PANTHER" id="PTHR34472:SF1">
    <property type="entry name" value="SULFUR CARRIER PROTEIN THIS"/>
    <property type="match status" value="1"/>
</dbReference>
<dbReference type="NCBIfam" id="TIGR01683">
    <property type="entry name" value="thiS"/>
    <property type="match status" value="1"/>
</dbReference>
<evidence type="ECO:0000313" key="2">
    <source>
        <dbReference type="Proteomes" id="UP000886749"/>
    </source>
</evidence>
<dbReference type="InterPro" id="IPR010035">
    <property type="entry name" value="Thi_S"/>
</dbReference>
<dbReference type="CDD" id="cd00565">
    <property type="entry name" value="Ubl_ThiS"/>
    <property type="match status" value="1"/>
</dbReference>
<dbReference type="Proteomes" id="UP000886749">
    <property type="component" value="Unassembled WGS sequence"/>
</dbReference>
<dbReference type="InterPro" id="IPR016155">
    <property type="entry name" value="Mopterin_synth/thiamin_S_b"/>
</dbReference>
<comment type="caution">
    <text evidence="1">The sequence shown here is derived from an EMBL/GenBank/DDBJ whole genome shotgun (WGS) entry which is preliminary data.</text>
</comment>
<dbReference type="InterPro" id="IPR012675">
    <property type="entry name" value="Beta-grasp_dom_sf"/>
</dbReference>
<evidence type="ECO:0000313" key="1">
    <source>
        <dbReference type="EMBL" id="HIR41494.1"/>
    </source>
</evidence>
<reference evidence="1" key="2">
    <citation type="journal article" date="2021" name="PeerJ">
        <title>Extensive microbial diversity within the chicken gut microbiome revealed by metagenomics and culture.</title>
        <authorList>
            <person name="Gilroy R."/>
            <person name="Ravi A."/>
            <person name="Getino M."/>
            <person name="Pursley I."/>
            <person name="Horton D.L."/>
            <person name="Alikhan N.F."/>
            <person name="Baker D."/>
            <person name="Gharbi K."/>
            <person name="Hall N."/>
            <person name="Watson M."/>
            <person name="Adriaenssens E.M."/>
            <person name="Foster-Nyarko E."/>
            <person name="Jarju S."/>
            <person name="Secka A."/>
            <person name="Antonio M."/>
            <person name="Oren A."/>
            <person name="Chaudhuri R.R."/>
            <person name="La Ragione R."/>
            <person name="Hildebrand F."/>
            <person name="Pallen M.J."/>
        </authorList>
    </citation>
    <scope>NUCLEOTIDE SEQUENCE</scope>
    <source>
        <strain evidence="1">CHK184-25365</strain>
    </source>
</reference>
<protein>
    <submittedName>
        <fullName evidence="1">Sulfur carrier protein ThiS</fullName>
    </submittedName>
</protein>
<name>A0A9D1AK57_9FIRM</name>
<reference evidence="1" key="1">
    <citation type="submission" date="2020-10" db="EMBL/GenBank/DDBJ databases">
        <authorList>
            <person name="Gilroy R."/>
        </authorList>
    </citation>
    <scope>NUCLEOTIDE SEQUENCE</scope>
    <source>
        <strain evidence="1">CHK184-25365</strain>
    </source>
</reference>
<gene>
    <name evidence="1" type="primary">thiS</name>
    <name evidence="1" type="ORF">IAB36_06690</name>
</gene>
<dbReference type="Gene3D" id="3.10.20.30">
    <property type="match status" value="1"/>
</dbReference>
<organism evidence="1 2">
    <name type="scientific">Candidatus Egerieicola pullicola</name>
    <dbReference type="NCBI Taxonomy" id="2840775"/>
    <lineage>
        <taxon>Bacteria</taxon>
        <taxon>Bacillati</taxon>
        <taxon>Bacillota</taxon>
        <taxon>Clostridia</taxon>
        <taxon>Eubacteriales</taxon>
        <taxon>Oscillospiraceae</taxon>
        <taxon>Oscillospiraceae incertae sedis</taxon>
        <taxon>Candidatus Egerieicola</taxon>
    </lineage>
</organism>
<dbReference type="AlphaFoldDB" id="A0A9D1AK57"/>
<sequence>MTVTVNGETKTGCANVLEQLTQMGFDPKRVAVEKNGEIVPRAQYEATPLEKGDKLEVVRFVGGG</sequence>
<dbReference type="InterPro" id="IPR003749">
    <property type="entry name" value="ThiS/MoaD-like"/>
</dbReference>
<proteinExistence type="predicted"/>
<dbReference type="SUPFAM" id="SSF54285">
    <property type="entry name" value="MoaD/ThiS"/>
    <property type="match status" value="1"/>
</dbReference>
<accession>A0A9D1AK57</accession>
<dbReference type="Pfam" id="PF02597">
    <property type="entry name" value="ThiS"/>
    <property type="match status" value="1"/>
</dbReference>
<dbReference type="EMBL" id="DVGY01000151">
    <property type="protein sequence ID" value="HIR41494.1"/>
    <property type="molecule type" value="Genomic_DNA"/>
</dbReference>